<name>A0A6P0DXR5_RHILE</name>
<accession>A0A6P0DXR5</accession>
<evidence type="ECO:0008006" key="3">
    <source>
        <dbReference type="Google" id="ProtNLM"/>
    </source>
</evidence>
<gene>
    <name evidence="1" type="ORF">GUK36_43980</name>
</gene>
<evidence type="ECO:0000313" key="2">
    <source>
        <dbReference type="Proteomes" id="UP000471409"/>
    </source>
</evidence>
<feature type="non-terminal residue" evidence="1">
    <location>
        <position position="1"/>
    </location>
</feature>
<sequence length="128" mass="14122">VSFVPRRATDPGSVEHRTARGVWLRAAWYRPHASRGAALRHALKDASGTQTTARVVRIATTAPASDATAADYELAYRVFLANGDVANAQRIAQTAVDRDPQSIPWRERLAQVAEWNRRQDVALANYLA</sequence>
<proteinExistence type="predicted"/>
<dbReference type="EMBL" id="WXXP01001294">
    <property type="protein sequence ID" value="NEK56185.1"/>
    <property type="molecule type" value="Genomic_DNA"/>
</dbReference>
<comment type="caution">
    <text evidence="1">The sequence shown here is derived from an EMBL/GenBank/DDBJ whole genome shotgun (WGS) entry which is preliminary data.</text>
</comment>
<feature type="non-terminal residue" evidence="1">
    <location>
        <position position="128"/>
    </location>
</feature>
<protein>
    <recommendedName>
        <fullName evidence="3">Tetratricopeptide repeat protein</fullName>
    </recommendedName>
</protein>
<evidence type="ECO:0000313" key="1">
    <source>
        <dbReference type="EMBL" id="NEK56185.1"/>
    </source>
</evidence>
<organism evidence="1 2">
    <name type="scientific">Rhizobium leguminosarum</name>
    <dbReference type="NCBI Taxonomy" id="384"/>
    <lineage>
        <taxon>Bacteria</taxon>
        <taxon>Pseudomonadati</taxon>
        <taxon>Pseudomonadota</taxon>
        <taxon>Alphaproteobacteria</taxon>
        <taxon>Hyphomicrobiales</taxon>
        <taxon>Rhizobiaceae</taxon>
        <taxon>Rhizobium/Agrobacterium group</taxon>
        <taxon>Rhizobium</taxon>
    </lineage>
</organism>
<dbReference type="Proteomes" id="UP000471409">
    <property type="component" value="Unassembled WGS sequence"/>
</dbReference>
<reference evidence="1 2" key="1">
    <citation type="submission" date="2020-01" db="EMBL/GenBank/DDBJ databases">
        <title>Rhizobium genotypes associated with high levels of biological nitrogen fixation by grain legumes in a temperate-maritime cropping system.</title>
        <authorList>
            <person name="Maluk M."/>
            <person name="Francesc Ferrando Molina F."/>
            <person name="Lopez Del Egido L."/>
            <person name="Lafos M."/>
            <person name="Langarica-Fuentes A."/>
            <person name="Gebre Yohannes G."/>
            <person name="Young M.W."/>
            <person name="Martin P."/>
            <person name="Gantlett R."/>
            <person name="Kenicer G."/>
            <person name="Hawes C."/>
            <person name="Begg G.S."/>
            <person name="Quilliam R.S."/>
            <person name="Squire G.R."/>
            <person name="Poole P.S."/>
            <person name="Young P.W."/>
            <person name="Iannetta P.M."/>
            <person name="James E.K."/>
        </authorList>
    </citation>
    <scope>NUCLEOTIDE SEQUENCE [LARGE SCALE GENOMIC DNA]</scope>
    <source>
        <strain evidence="1 2">JHI944</strain>
    </source>
</reference>
<dbReference type="AlphaFoldDB" id="A0A6P0DXR5"/>